<evidence type="ECO:0000313" key="3">
    <source>
        <dbReference type="Proteomes" id="UP000244655"/>
    </source>
</evidence>
<evidence type="ECO:0000256" key="1">
    <source>
        <dbReference type="SAM" id="Coils"/>
    </source>
</evidence>
<accession>A0A2S1LYI8</accession>
<proteinExistence type="predicted"/>
<dbReference type="Pfam" id="PF05289">
    <property type="entry name" value="BLYB"/>
    <property type="match status" value="1"/>
</dbReference>
<evidence type="ECO:0000313" key="2">
    <source>
        <dbReference type="EMBL" id="AWG43315.1"/>
    </source>
</evidence>
<dbReference type="OrthoDB" id="350800at2"/>
<dbReference type="InterPro" id="IPR007953">
    <property type="entry name" value="Holin-like_BlyB"/>
</dbReference>
<protein>
    <submittedName>
        <fullName evidence="2">Uncharacterized protein</fullName>
    </submittedName>
</protein>
<keyword evidence="2" id="KW-0614">Plasmid</keyword>
<organism evidence="2 3">
    <name type="scientific">Candidatus Borreliella tachyglossi</name>
    <dbReference type="NCBI Taxonomy" id="1964448"/>
    <lineage>
        <taxon>Bacteria</taxon>
        <taxon>Pseudomonadati</taxon>
        <taxon>Spirochaetota</taxon>
        <taxon>Spirochaetia</taxon>
        <taxon>Spirochaetales</taxon>
        <taxon>Borreliaceae</taxon>
        <taxon>Borreliella</taxon>
    </lineage>
</organism>
<keyword evidence="3" id="KW-1185">Reference proteome</keyword>
<dbReference type="Proteomes" id="UP000244655">
    <property type="component" value="Plasmid pl78"/>
</dbReference>
<geneLocation type="plasmid" evidence="2 3">
    <name>pl78</name>
</geneLocation>
<dbReference type="AlphaFoldDB" id="A0A2S1LYI8"/>
<sequence length="128" mass="14688">MISTDNINLGIISLQNLIEFFGYSNTREGDLMKMGMGKVVDIYRYMSSIYLDSLQTMETQESNRILNELETVNNKIMDLVDAINNDEDDALIENLRLERNKLMAAKTKLLNLELTKLDTQEGMDTNNE</sequence>
<dbReference type="EMBL" id="CP025786">
    <property type="protein sequence ID" value="AWG43315.1"/>
    <property type="molecule type" value="Genomic_DNA"/>
</dbReference>
<dbReference type="RefSeq" id="WP_108729709.1">
    <property type="nucleotide sequence ID" value="NZ_CP025786.1"/>
</dbReference>
<gene>
    <name evidence="2" type="ORF">CR532_04780</name>
</gene>
<reference evidence="2 3" key="1">
    <citation type="submission" date="2018-01" db="EMBL/GenBank/DDBJ databases">
        <title>Genome sequence of Borrelia tachyglossi.</title>
        <authorList>
            <person name="Gofton A.W."/>
        </authorList>
    </citation>
    <scope>NUCLEOTIDE SEQUENCE [LARGE SCALE GENOMIC DNA]</scope>
    <source>
        <strain evidence="2 3">Bc-F10-1268</strain>
        <plasmid evidence="2 3">pl78</plasmid>
    </source>
</reference>
<name>A0A2S1LYI8_9SPIR</name>
<keyword evidence="1" id="KW-0175">Coiled coil</keyword>
<feature type="coiled-coil region" evidence="1">
    <location>
        <begin position="69"/>
        <end position="112"/>
    </location>
</feature>